<evidence type="ECO:0000256" key="1">
    <source>
        <dbReference type="SAM" id="MobiDB-lite"/>
    </source>
</evidence>
<dbReference type="AlphaFoldDB" id="A0AAD9BDH1"/>
<protein>
    <submittedName>
        <fullName evidence="2">Carbamoyl-phosphate synthase large chain</fullName>
    </submittedName>
</protein>
<organism evidence="2 3">
    <name type="scientific">Dissostichus eleginoides</name>
    <name type="common">Patagonian toothfish</name>
    <name type="synonym">Dissostichus amissus</name>
    <dbReference type="NCBI Taxonomy" id="100907"/>
    <lineage>
        <taxon>Eukaryota</taxon>
        <taxon>Metazoa</taxon>
        <taxon>Chordata</taxon>
        <taxon>Craniata</taxon>
        <taxon>Vertebrata</taxon>
        <taxon>Euteleostomi</taxon>
        <taxon>Actinopterygii</taxon>
        <taxon>Neopterygii</taxon>
        <taxon>Teleostei</taxon>
        <taxon>Neoteleostei</taxon>
        <taxon>Acanthomorphata</taxon>
        <taxon>Eupercaria</taxon>
        <taxon>Perciformes</taxon>
        <taxon>Notothenioidei</taxon>
        <taxon>Nototheniidae</taxon>
        <taxon>Dissostichus</taxon>
    </lineage>
</organism>
<sequence length="97" mass="10668">MIRQLWSYANTPRQHVLITMIAHQPVVKLTGMNGGEAAQQEQQPRRTRSRFSLHPAASSGEASHPARPIYNITFNGKERASIPVPERGLVVPGTGLT</sequence>
<reference evidence="2" key="1">
    <citation type="submission" date="2023-04" db="EMBL/GenBank/DDBJ databases">
        <title>Chromosome-level genome of Chaenocephalus aceratus.</title>
        <authorList>
            <person name="Park H."/>
        </authorList>
    </citation>
    <scope>NUCLEOTIDE SEQUENCE</scope>
    <source>
        <strain evidence="2">DE</strain>
        <tissue evidence="2">Muscle</tissue>
    </source>
</reference>
<keyword evidence="3" id="KW-1185">Reference proteome</keyword>
<evidence type="ECO:0000313" key="3">
    <source>
        <dbReference type="Proteomes" id="UP001228049"/>
    </source>
</evidence>
<comment type="caution">
    <text evidence="2">The sequence shown here is derived from an EMBL/GenBank/DDBJ whole genome shotgun (WGS) entry which is preliminary data.</text>
</comment>
<feature type="region of interest" description="Disordered" evidence="1">
    <location>
        <begin position="32"/>
        <end position="70"/>
    </location>
</feature>
<proteinExistence type="predicted"/>
<dbReference type="Proteomes" id="UP001228049">
    <property type="component" value="Unassembled WGS sequence"/>
</dbReference>
<name>A0AAD9BDH1_DISEL</name>
<evidence type="ECO:0000313" key="2">
    <source>
        <dbReference type="EMBL" id="KAK1880794.1"/>
    </source>
</evidence>
<accession>A0AAD9BDH1</accession>
<dbReference type="EMBL" id="JASDAP010000025">
    <property type="protein sequence ID" value="KAK1880794.1"/>
    <property type="molecule type" value="Genomic_DNA"/>
</dbReference>
<gene>
    <name evidence="2" type="ORF">KUDE01_026316</name>
</gene>